<dbReference type="KEGG" id="caul:KCG34_08535"/>
<dbReference type="EMBL" id="CP073078">
    <property type="protein sequence ID" value="QUD89895.1"/>
    <property type="molecule type" value="Genomic_DNA"/>
</dbReference>
<name>A0A975IWJ3_9CAUL</name>
<sequence>MNHRYVPDADGVLKTIVQKRPAASLHELHRSHPILRSMSLDHLSLLLERMARQRSLA</sequence>
<dbReference type="AlphaFoldDB" id="A0A975IWJ3"/>
<gene>
    <name evidence="1" type="ORF">KCG34_08535</name>
</gene>
<keyword evidence="2" id="KW-1185">Reference proteome</keyword>
<organism evidence="1 2">
    <name type="scientific">Phenylobacterium montanum</name>
    <dbReference type="NCBI Taxonomy" id="2823693"/>
    <lineage>
        <taxon>Bacteria</taxon>
        <taxon>Pseudomonadati</taxon>
        <taxon>Pseudomonadota</taxon>
        <taxon>Alphaproteobacteria</taxon>
        <taxon>Caulobacterales</taxon>
        <taxon>Caulobacteraceae</taxon>
        <taxon>Phenylobacterium</taxon>
    </lineage>
</organism>
<protein>
    <submittedName>
        <fullName evidence="1">Uncharacterized protein</fullName>
    </submittedName>
</protein>
<evidence type="ECO:0000313" key="1">
    <source>
        <dbReference type="EMBL" id="QUD89895.1"/>
    </source>
</evidence>
<evidence type="ECO:0000313" key="2">
    <source>
        <dbReference type="Proteomes" id="UP000676409"/>
    </source>
</evidence>
<accession>A0A975IWJ3</accession>
<proteinExistence type="predicted"/>
<reference evidence="1" key="1">
    <citation type="submission" date="2021-04" db="EMBL/GenBank/DDBJ databases">
        <title>The complete genome sequence of Caulobacter sp. S6.</title>
        <authorList>
            <person name="Tang Y."/>
            <person name="Ouyang W."/>
            <person name="Liu Q."/>
            <person name="Huang B."/>
            <person name="Guo Z."/>
            <person name="Lei P."/>
        </authorList>
    </citation>
    <scope>NUCLEOTIDE SEQUENCE</scope>
    <source>
        <strain evidence="1">S6</strain>
    </source>
</reference>
<dbReference type="RefSeq" id="WP_211939946.1">
    <property type="nucleotide sequence ID" value="NZ_CP073078.1"/>
</dbReference>
<dbReference type="Proteomes" id="UP000676409">
    <property type="component" value="Chromosome"/>
</dbReference>